<name>A0A4Y2MV70_ARAVE</name>
<evidence type="ECO:0000313" key="3">
    <source>
        <dbReference type="Proteomes" id="UP000499080"/>
    </source>
</evidence>
<protein>
    <submittedName>
        <fullName evidence="2">Uncharacterized protein</fullName>
    </submittedName>
</protein>
<evidence type="ECO:0000256" key="1">
    <source>
        <dbReference type="SAM" id="MobiDB-lite"/>
    </source>
</evidence>
<feature type="region of interest" description="Disordered" evidence="1">
    <location>
        <begin position="62"/>
        <end position="87"/>
    </location>
</feature>
<proteinExistence type="predicted"/>
<sequence>MENATRKETENPALINECVEKNFAFLKSLPNSLPTIFHLVVFQRTKRELRVTLRNKIESRVTRGNKRELSTETRESRVNFEEQEGIT</sequence>
<reference evidence="2 3" key="1">
    <citation type="journal article" date="2019" name="Sci. Rep.">
        <title>Orb-weaving spider Araneus ventricosus genome elucidates the spidroin gene catalogue.</title>
        <authorList>
            <person name="Kono N."/>
            <person name="Nakamura H."/>
            <person name="Ohtoshi R."/>
            <person name="Moran D.A.P."/>
            <person name="Shinohara A."/>
            <person name="Yoshida Y."/>
            <person name="Fujiwara M."/>
            <person name="Mori M."/>
            <person name="Tomita M."/>
            <person name="Arakawa K."/>
        </authorList>
    </citation>
    <scope>NUCLEOTIDE SEQUENCE [LARGE SCALE GENOMIC DNA]</scope>
</reference>
<dbReference type="Proteomes" id="UP000499080">
    <property type="component" value="Unassembled WGS sequence"/>
</dbReference>
<evidence type="ECO:0000313" key="2">
    <source>
        <dbReference type="EMBL" id="GBN31078.1"/>
    </source>
</evidence>
<accession>A0A4Y2MV70</accession>
<comment type="caution">
    <text evidence="2">The sequence shown here is derived from an EMBL/GenBank/DDBJ whole genome shotgun (WGS) entry which is preliminary data.</text>
</comment>
<feature type="compositionally biased region" description="Basic and acidic residues" evidence="1">
    <location>
        <begin position="62"/>
        <end position="80"/>
    </location>
</feature>
<keyword evidence="3" id="KW-1185">Reference proteome</keyword>
<gene>
    <name evidence="2" type="ORF">AVEN_61354_1</name>
</gene>
<organism evidence="2 3">
    <name type="scientific">Araneus ventricosus</name>
    <name type="common">Orbweaver spider</name>
    <name type="synonym">Epeira ventricosa</name>
    <dbReference type="NCBI Taxonomy" id="182803"/>
    <lineage>
        <taxon>Eukaryota</taxon>
        <taxon>Metazoa</taxon>
        <taxon>Ecdysozoa</taxon>
        <taxon>Arthropoda</taxon>
        <taxon>Chelicerata</taxon>
        <taxon>Arachnida</taxon>
        <taxon>Araneae</taxon>
        <taxon>Araneomorphae</taxon>
        <taxon>Entelegynae</taxon>
        <taxon>Araneoidea</taxon>
        <taxon>Araneidae</taxon>
        <taxon>Araneus</taxon>
    </lineage>
</organism>
<dbReference type="AlphaFoldDB" id="A0A4Y2MV70"/>
<dbReference type="EMBL" id="BGPR01008030">
    <property type="protein sequence ID" value="GBN31078.1"/>
    <property type="molecule type" value="Genomic_DNA"/>
</dbReference>